<keyword evidence="7" id="KW-0175">Coiled coil</keyword>
<organism evidence="10 11">
    <name type="scientific">Roseateles chitinivorans</name>
    <dbReference type="NCBI Taxonomy" id="2917965"/>
    <lineage>
        <taxon>Bacteria</taxon>
        <taxon>Pseudomonadati</taxon>
        <taxon>Pseudomonadota</taxon>
        <taxon>Betaproteobacteria</taxon>
        <taxon>Burkholderiales</taxon>
        <taxon>Sphaerotilaceae</taxon>
        <taxon>Roseateles</taxon>
    </lineage>
</organism>
<comment type="subcellular location">
    <subcellularLocation>
        <location evidence="1">Membrane</location>
        <topology evidence="1">Single-pass membrane protein</topology>
    </subcellularLocation>
</comment>
<dbReference type="InterPro" id="IPR050739">
    <property type="entry name" value="MFP"/>
</dbReference>
<gene>
    <name evidence="10" type="ORF">CS062_08880</name>
</gene>
<dbReference type="Proteomes" id="UP000231501">
    <property type="component" value="Unassembled WGS sequence"/>
</dbReference>
<evidence type="ECO:0000256" key="2">
    <source>
        <dbReference type="ARBA" id="ARBA00009477"/>
    </source>
</evidence>
<protein>
    <recommendedName>
        <fullName evidence="9">AprE-like beta-barrel domain-containing protein</fullName>
    </recommendedName>
</protein>
<dbReference type="Pfam" id="PF26002">
    <property type="entry name" value="Beta-barrel_AprE"/>
    <property type="match status" value="1"/>
</dbReference>
<dbReference type="GO" id="GO:0016020">
    <property type="term" value="C:membrane"/>
    <property type="evidence" value="ECO:0007669"/>
    <property type="project" value="UniProtKB-SubCell"/>
</dbReference>
<dbReference type="GO" id="GO:0009306">
    <property type="term" value="P:protein secretion"/>
    <property type="evidence" value="ECO:0007669"/>
    <property type="project" value="InterPro"/>
</dbReference>
<feature type="coiled-coil region" evidence="7">
    <location>
        <begin position="112"/>
        <end position="164"/>
    </location>
</feature>
<evidence type="ECO:0000259" key="9">
    <source>
        <dbReference type="Pfam" id="PF26002"/>
    </source>
</evidence>
<keyword evidence="4 8" id="KW-0812">Transmembrane</keyword>
<keyword evidence="6 8" id="KW-0472">Membrane</keyword>
<evidence type="ECO:0000256" key="6">
    <source>
        <dbReference type="ARBA" id="ARBA00023136"/>
    </source>
</evidence>
<evidence type="ECO:0000256" key="5">
    <source>
        <dbReference type="ARBA" id="ARBA00022989"/>
    </source>
</evidence>
<dbReference type="PRINTS" id="PR01490">
    <property type="entry name" value="RTXTOXIND"/>
</dbReference>
<dbReference type="PANTHER" id="PTHR30386:SF28">
    <property type="entry name" value="EXPORTED PROTEIN"/>
    <property type="match status" value="1"/>
</dbReference>
<dbReference type="EMBL" id="PEOG01000019">
    <property type="protein sequence ID" value="PIM53580.1"/>
    <property type="molecule type" value="Genomic_DNA"/>
</dbReference>
<evidence type="ECO:0000256" key="7">
    <source>
        <dbReference type="SAM" id="Coils"/>
    </source>
</evidence>
<evidence type="ECO:0000313" key="10">
    <source>
        <dbReference type="EMBL" id="PIM53580.1"/>
    </source>
</evidence>
<keyword evidence="3" id="KW-0813">Transport</keyword>
<keyword evidence="11" id="KW-1185">Reference proteome</keyword>
<reference evidence="10 11" key="1">
    <citation type="submission" date="2017-11" db="EMBL/GenBank/DDBJ databases">
        <title>Draft genome sequence of Mitsuaria sp. HWN-4.</title>
        <authorList>
            <person name="Gundlapally S.R."/>
        </authorList>
    </citation>
    <scope>NUCLEOTIDE SEQUENCE [LARGE SCALE GENOMIC DNA]</scope>
    <source>
        <strain evidence="10 11">HWN-4</strain>
    </source>
</reference>
<dbReference type="InterPro" id="IPR006144">
    <property type="entry name" value="Secretion_HlyD_CS"/>
</dbReference>
<evidence type="ECO:0000256" key="3">
    <source>
        <dbReference type="ARBA" id="ARBA00022448"/>
    </source>
</evidence>
<feature type="domain" description="AprE-like beta-barrel" evidence="9">
    <location>
        <begin position="307"/>
        <end position="409"/>
    </location>
</feature>
<evidence type="ECO:0000256" key="4">
    <source>
        <dbReference type="ARBA" id="ARBA00022692"/>
    </source>
</evidence>
<evidence type="ECO:0000313" key="11">
    <source>
        <dbReference type="Proteomes" id="UP000231501"/>
    </source>
</evidence>
<dbReference type="PANTHER" id="PTHR30386">
    <property type="entry name" value="MEMBRANE FUSION SUBUNIT OF EMRAB-TOLC MULTIDRUG EFFLUX PUMP"/>
    <property type="match status" value="1"/>
</dbReference>
<name>A0A2G9CAX3_9BURK</name>
<feature type="transmembrane region" description="Helical" evidence="8">
    <location>
        <begin position="25"/>
        <end position="46"/>
    </location>
</feature>
<feature type="coiled-coil region" evidence="7">
    <location>
        <begin position="203"/>
        <end position="255"/>
    </location>
</feature>
<evidence type="ECO:0000256" key="8">
    <source>
        <dbReference type="SAM" id="Phobius"/>
    </source>
</evidence>
<dbReference type="AlphaFoldDB" id="A0A2G9CAX3"/>
<keyword evidence="5 8" id="KW-1133">Transmembrane helix</keyword>
<dbReference type="Gene3D" id="2.40.30.170">
    <property type="match status" value="1"/>
</dbReference>
<comment type="caution">
    <text evidence="10">The sequence shown here is derived from an EMBL/GenBank/DDBJ whole genome shotgun (WGS) entry which is preliminary data.</text>
</comment>
<sequence>MFRAAVTASQQASWMGAIRVAQRPAFAVVAAIAVVLAIALIGFALLGQVTRKARVPGLLMPSGGLLQVASPLQGHAHELLVGEGEEVRRGQPLIRVRSERIVDGGDMTALALRAIEARARSLAQERRLQQRQAEERRETITARLRSLRAEAEQAGEELALVRERVGLARRSRERYASLAEDGFVSETQRQQKDEELLDLRARERNGQRALEAVTREARSLEAELVAIPTSLATALAQLDRGVAQLAQERSEIEARAGVAVTAPRDGRVSAMPLHAGQAVQAGQTLVTLVPHDETPRDAADPKPTPRLVAQLYAPSRTVGFVQPGQAVWLRYAAYPYQKFGMAKGEVEHVSPTPIAPQDLPAGQAQALVSAAQANEPLYRIDVRLDRLSIDAYGRKVPLRAGMALDADVTLEHRRIWEWLLEPLLATAKRI</sequence>
<comment type="similarity">
    <text evidence="2">Belongs to the membrane fusion protein (MFP) (TC 8.A.1) family.</text>
</comment>
<dbReference type="PROSITE" id="PS00543">
    <property type="entry name" value="HLYD_FAMILY"/>
    <property type="match status" value="1"/>
</dbReference>
<proteinExistence type="inferred from homology"/>
<dbReference type="Gene3D" id="2.40.50.100">
    <property type="match status" value="1"/>
</dbReference>
<dbReference type="InterPro" id="IPR058982">
    <property type="entry name" value="Beta-barrel_AprE"/>
</dbReference>
<accession>A0A2G9CAX3</accession>
<evidence type="ECO:0000256" key="1">
    <source>
        <dbReference type="ARBA" id="ARBA00004167"/>
    </source>
</evidence>